<dbReference type="Proteomes" id="UP000295058">
    <property type="component" value="Unassembled WGS sequence"/>
</dbReference>
<evidence type="ECO:0000313" key="3">
    <source>
        <dbReference type="EMBL" id="OYD21332.1"/>
    </source>
</evidence>
<organism evidence="3 5">
    <name type="scientific">Oceanimonas baumannii</name>
    <dbReference type="NCBI Taxonomy" id="129578"/>
    <lineage>
        <taxon>Bacteria</taxon>
        <taxon>Pseudomonadati</taxon>
        <taxon>Pseudomonadota</taxon>
        <taxon>Gammaproteobacteria</taxon>
        <taxon>Aeromonadales</taxon>
        <taxon>Aeromonadaceae</taxon>
        <taxon>Oceanimonas</taxon>
    </lineage>
</organism>
<keyword evidence="2" id="KW-0732">Signal</keyword>
<evidence type="ECO:0000313" key="6">
    <source>
        <dbReference type="Proteomes" id="UP000295058"/>
    </source>
</evidence>
<dbReference type="InterPro" id="IPR007038">
    <property type="entry name" value="HupE_UreJ"/>
</dbReference>
<dbReference type="RefSeq" id="WP_094279549.1">
    <property type="nucleotide sequence ID" value="NZ_NQJF01000016.1"/>
</dbReference>
<keyword evidence="1" id="KW-0472">Membrane</keyword>
<feature type="signal peptide" evidence="2">
    <location>
        <begin position="1"/>
        <end position="18"/>
    </location>
</feature>
<evidence type="ECO:0000313" key="5">
    <source>
        <dbReference type="Proteomes" id="UP000243640"/>
    </source>
</evidence>
<dbReference type="AlphaFoldDB" id="A0A235CA13"/>
<keyword evidence="6" id="KW-1185">Reference proteome</keyword>
<evidence type="ECO:0000256" key="1">
    <source>
        <dbReference type="SAM" id="Phobius"/>
    </source>
</evidence>
<feature type="transmembrane region" description="Helical" evidence="1">
    <location>
        <begin position="165"/>
        <end position="182"/>
    </location>
</feature>
<name>A0A235CA13_9GAMM</name>
<keyword evidence="1" id="KW-0812">Transmembrane</keyword>
<feature type="transmembrane region" description="Helical" evidence="1">
    <location>
        <begin position="89"/>
        <end position="122"/>
    </location>
</feature>
<reference evidence="4 6" key="2">
    <citation type="submission" date="2019-03" db="EMBL/GenBank/DDBJ databases">
        <title>Genomic Encyclopedia of Archaeal and Bacterial Type Strains, Phase II (KMG-II): from individual species to whole genera.</title>
        <authorList>
            <person name="Goeker M."/>
        </authorList>
    </citation>
    <scope>NUCLEOTIDE SEQUENCE [LARGE SCALE GENOMIC DNA]</scope>
    <source>
        <strain evidence="4 6">DSM 15594</strain>
    </source>
</reference>
<evidence type="ECO:0000313" key="4">
    <source>
        <dbReference type="EMBL" id="TDW55782.1"/>
    </source>
</evidence>
<dbReference type="Proteomes" id="UP000243640">
    <property type="component" value="Unassembled WGS sequence"/>
</dbReference>
<protein>
    <submittedName>
        <fullName evidence="4">Urease accessory protein</fullName>
    </submittedName>
</protein>
<reference evidence="3 5" key="1">
    <citation type="submission" date="2017-08" db="EMBL/GenBank/DDBJ databases">
        <title>Draft Genome Sequence of the Marine Bacterium Oceanimonas baumannii ATCC 700832.</title>
        <authorList>
            <person name="Mcclelland W.D."/>
            <person name="Brennan M.A."/>
            <person name="Trachtenberg A.M."/>
            <person name="Maclea K.S."/>
        </authorList>
    </citation>
    <scope>NUCLEOTIDE SEQUENCE [LARGE SCALE GENOMIC DNA]</scope>
    <source>
        <strain evidence="3 5">ATCC 700832</strain>
    </source>
</reference>
<gene>
    <name evidence="3" type="ORF">B6S09_16265</name>
    <name evidence="4" type="ORF">LY04_03267</name>
</gene>
<dbReference type="OrthoDB" id="9808192at2"/>
<keyword evidence="1" id="KW-1133">Transmembrane helix</keyword>
<dbReference type="PIRSF" id="PIRSF016919">
    <property type="entry name" value="HupE_UreJ"/>
    <property type="match status" value="1"/>
</dbReference>
<proteinExistence type="predicted"/>
<feature type="transmembrane region" description="Helical" evidence="1">
    <location>
        <begin position="64"/>
        <end position="83"/>
    </location>
</feature>
<comment type="caution">
    <text evidence="3">The sequence shown here is derived from an EMBL/GenBank/DDBJ whole genome shotgun (WGS) entry which is preliminary data.</text>
</comment>
<dbReference type="Pfam" id="PF04955">
    <property type="entry name" value="HupE_UreJ"/>
    <property type="match status" value="1"/>
</dbReference>
<accession>A0A235CA13</accession>
<feature type="chain" id="PRO_5012805312" evidence="2">
    <location>
        <begin position="19"/>
        <end position="183"/>
    </location>
</feature>
<sequence>MNKTLTALAALAPVAAFAHPGHGEASLTAGLLHPVTGWDHLLAMMAVGMLAMAGKSQAGWRLPLAFVVAMVAGAALGIAGLALPVVEPVILASMVVLGGLLAASMVNTGNGLVLLCALFGLFHGNAHGLEAPASGSVVSFISGFVLTSGLLHGVGWLAARHWHDVLLRVFGFAVAGVGLLAAI</sequence>
<dbReference type="EMBL" id="NQJF01000016">
    <property type="protein sequence ID" value="OYD21332.1"/>
    <property type="molecule type" value="Genomic_DNA"/>
</dbReference>
<dbReference type="EMBL" id="SODO01000017">
    <property type="protein sequence ID" value="TDW55782.1"/>
    <property type="molecule type" value="Genomic_DNA"/>
</dbReference>
<evidence type="ECO:0000256" key="2">
    <source>
        <dbReference type="SAM" id="SignalP"/>
    </source>
</evidence>
<feature type="transmembrane region" description="Helical" evidence="1">
    <location>
        <begin position="134"/>
        <end position="159"/>
    </location>
</feature>